<dbReference type="AlphaFoldDB" id="A0A0P1AXC4"/>
<reference evidence="3" key="1">
    <citation type="submission" date="2014-09" db="EMBL/GenBank/DDBJ databases">
        <authorList>
            <person name="Sharma Rahul"/>
            <person name="Thines Marco"/>
        </authorList>
    </citation>
    <scope>NUCLEOTIDE SEQUENCE [LARGE SCALE GENOMIC DNA]</scope>
</reference>
<proteinExistence type="predicted"/>
<sequence>MTLSEDIGAGSDAGISKARRRSTNKVNSYEVSWSPLTCISAGHEGGCAPLFNQHTGVYHYT</sequence>
<evidence type="ECO:0000313" key="3">
    <source>
        <dbReference type="Proteomes" id="UP000054928"/>
    </source>
</evidence>
<dbReference type="Proteomes" id="UP000054928">
    <property type="component" value="Unassembled WGS sequence"/>
</dbReference>
<dbReference type="EMBL" id="CCYD01002047">
    <property type="protein sequence ID" value="CEG46169.1"/>
    <property type="molecule type" value="Genomic_DNA"/>
</dbReference>
<accession>A0A0P1AXC4</accession>
<dbReference type="GeneID" id="36397640"/>
<evidence type="ECO:0000313" key="2">
    <source>
        <dbReference type="EMBL" id="CEG46169.1"/>
    </source>
</evidence>
<feature type="region of interest" description="Disordered" evidence="1">
    <location>
        <begin position="1"/>
        <end position="26"/>
    </location>
</feature>
<evidence type="ECO:0000256" key="1">
    <source>
        <dbReference type="SAM" id="MobiDB-lite"/>
    </source>
</evidence>
<protein>
    <submittedName>
        <fullName evidence="2">Uncharacterized protein</fullName>
    </submittedName>
</protein>
<dbReference type="RefSeq" id="XP_024582538.1">
    <property type="nucleotide sequence ID" value="XM_024716995.1"/>
</dbReference>
<keyword evidence="3" id="KW-1185">Reference proteome</keyword>
<organism evidence="2 3">
    <name type="scientific">Plasmopara halstedii</name>
    <name type="common">Downy mildew of sunflower</name>
    <dbReference type="NCBI Taxonomy" id="4781"/>
    <lineage>
        <taxon>Eukaryota</taxon>
        <taxon>Sar</taxon>
        <taxon>Stramenopiles</taxon>
        <taxon>Oomycota</taxon>
        <taxon>Peronosporomycetes</taxon>
        <taxon>Peronosporales</taxon>
        <taxon>Peronosporaceae</taxon>
        <taxon>Plasmopara</taxon>
    </lineage>
</organism>
<name>A0A0P1AXC4_PLAHL</name>